<evidence type="ECO:0000313" key="1">
    <source>
        <dbReference type="EMBL" id="KAJ8868282.1"/>
    </source>
</evidence>
<name>A0ABQ9G761_9NEOP</name>
<keyword evidence="2" id="KW-1185">Reference proteome</keyword>
<accession>A0ABQ9G761</accession>
<comment type="caution">
    <text evidence="1">The sequence shown here is derived from an EMBL/GenBank/DDBJ whole genome shotgun (WGS) entry which is preliminary data.</text>
</comment>
<proteinExistence type="predicted"/>
<dbReference type="Proteomes" id="UP001159363">
    <property type="component" value="Chromosome 13"/>
</dbReference>
<reference evidence="1 2" key="1">
    <citation type="submission" date="2023-02" db="EMBL/GenBank/DDBJ databases">
        <title>LHISI_Scaffold_Assembly.</title>
        <authorList>
            <person name="Stuart O.P."/>
            <person name="Cleave R."/>
            <person name="Magrath M.J.L."/>
            <person name="Mikheyev A.S."/>
        </authorList>
    </citation>
    <scope>NUCLEOTIDE SEQUENCE [LARGE SCALE GENOMIC DNA]</scope>
    <source>
        <strain evidence="1">Daus_M_001</strain>
        <tissue evidence="1">Leg muscle</tissue>
    </source>
</reference>
<protein>
    <submittedName>
        <fullName evidence="1">Uncharacterized protein</fullName>
    </submittedName>
</protein>
<sequence>MYPAYSNDILSRLSEEILWYIRKINHSSDFSLSRAIVQRVNWKPFQEAMAEMKRQGQHNDNERRHADMPSTSLGAAIFRVHRRTATRSDVTNARVAACRRRTSIQLPPEDGPQEGVPLPPTRDLCTAAFGYIQERLGSFPRQEFSAGTVIPPGRKNNRVSVSMWTAGERNEVSQVLESLHYGSADNVQPHGILASSTNAKLFKFGAFNTLFDKPREYDAKYMNFYRMPRETFDKLLALLYDHLKHEDNNVRNCISPPEMLAVILRYLATGNTFTELHYSFRLEIKTVRRIVRVVCKKIWMTSRGAYMSAPTTTHQFDVMANFPNCVGAVDSKYTRIMKPQDSGSMFYN</sequence>
<gene>
    <name evidence="1" type="ORF">PR048_029798</name>
</gene>
<organism evidence="1 2">
    <name type="scientific">Dryococelus australis</name>
    <dbReference type="NCBI Taxonomy" id="614101"/>
    <lineage>
        <taxon>Eukaryota</taxon>
        <taxon>Metazoa</taxon>
        <taxon>Ecdysozoa</taxon>
        <taxon>Arthropoda</taxon>
        <taxon>Hexapoda</taxon>
        <taxon>Insecta</taxon>
        <taxon>Pterygota</taxon>
        <taxon>Neoptera</taxon>
        <taxon>Polyneoptera</taxon>
        <taxon>Phasmatodea</taxon>
        <taxon>Verophasmatodea</taxon>
        <taxon>Anareolatae</taxon>
        <taxon>Phasmatidae</taxon>
        <taxon>Eurycanthinae</taxon>
        <taxon>Dryococelus</taxon>
    </lineage>
</organism>
<dbReference type="EMBL" id="JARBHB010000014">
    <property type="protein sequence ID" value="KAJ8868282.1"/>
    <property type="molecule type" value="Genomic_DNA"/>
</dbReference>
<evidence type="ECO:0000313" key="2">
    <source>
        <dbReference type="Proteomes" id="UP001159363"/>
    </source>
</evidence>